<dbReference type="GeneID" id="111598373"/>
<protein>
    <recommendedName>
        <fullName evidence="1">Acyl-CoA-binding domain-containing protein 6</fullName>
    </recommendedName>
</protein>
<dbReference type="KEGG" id="dhe:111598373"/>
<dbReference type="PANTHER" id="PTHR24119:SF0">
    <property type="entry name" value="ACYL-COA-BINDING DOMAIN-CONTAINING PROTEIN 6"/>
    <property type="match status" value="1"/>
</dbReference>
<evidence type="ECO:0000256" key="5">
    <source>
        <dbReference type="PROSITE-ProRule" id="PRU00023"/>
    </source>
</evidence>
<dbReference type="PROSITE" id="PS50297">
    <property type="entry name" value="ANK_REP_REGION"/>
    <property type="match status" value="2"/>
</dbReference>
<dbReference type="InterPro" id="IPR014352">
    <property type="entry name" value="FERM/acyl-CoA-bd_prot_sf"/>
</dbReference>
<evidence type="ECO:0000313" key="8">
    <source>
        <dbReference type="RefSeq" id="XP_023169352.1"/>
    </source>
</evidence>
<reference evidence="8" key="1">
    <citation type="submission" date="2025-08" db="UniProtKB">
        <authorList>
            <consortium name="RefSeq"/>
        </authorList>
    </citation>
    <scope>IDENTIFICATION</scope>
    <source>
        <strain evidence="8">15085-1641.00</strain>
        <tissue evidence="8">Whole body</tissue>
    </source>
</reference>
<dbReference type="PROSITE" id="PS50088">
    <property type="entry name" value="ANK_REPEAT"/>
    <property type="match status" value="2"/>
</dbReference>
<dbReference type="InterPro" id="IPR035984">
    <property type="entry name" value="Acyl-CoA-binding_sf"/>
</dbReference>
<keyword evidence="7" id="KW-1185">Reference proteome</keyword>
<evidence type="ECO:0000256" key="3">
    <source>
        <dbReference type="ARBA" id="ARBA00023043"/>
    </source>
</evidence>
<dbReference type="Gene3D" id="1.20.80.10">
    <property type="match status" value="1"/>
</dbReference>
<sequence length="267" mass="30269">MYDSDLEICDDEEEHHQLEHEKLFSVATEHVMHRANVYDARDLLELYALYKQATSGACHVPRPSMLQMKARSKWQAWHELGDMSSEDAQRAYVDKVKKLEPNWLDNKRNNGGGGNSSSLTGWVVHSIESVPKEETNKPEHLKTLFDHVKENNLDRLREELKPADLTQLDEQGMALLHWATDRNAIGIIEFLVEQGANVDQRDAEQQTPLHYAASCGHVEAVHYLLSLNANLELRDADGQTCIDVADDVEICGMLQAELQLRNNSSSN</sequence>
<evidence type="ECO:0000256" key="4">
    <source>
        <dbReference type="ARBA" id="ARBA00023121"/>
    </source>
</evidence>
<dbReference type="SMART" id="SM00248">
    <property type="entry name" value="ANK"/>
    <property type="match status" value="2"/>
</dbReference>
<dbReference type="SUPFAM" id="SSF48403">
    <property type="entry name" value="Ankyrin repeat"/>
    <property type="match status" value="1"/>
</dbReference>
<dbReference type="CTD" id="3771728"/>
<dbReference type="Pfam" id="PF12796">
    <property type="entry name" value="Ank_2"/>
    <property type="match status" value="1"/>
</dbReference>
<dbReference type="GO" id="GO:0000062">
    <property type="term" value="F:fatty-acyl-CoA binding"/>
    <property type="evidence" value="ECO:0007669"/>
    <property type="project" value="InterPro"/>
</dbReference>
<feature type="repeat" description="ANK" evidence="5">
    <location>
        <begin position="171"/>
        <end position="203"/>
    </location>
</feature>
<dbReference type="Pfam" id="PF00887">
    <property type="entry name" value="ACBP"/>
    <property type="match status" value="1"/>
</dbReference>
<dbReference type="Gene3D" id="1.25.40.20">
    <property type="entry name" value="Ankyrin repeat-containing domain"/>
    <property type="match status" value="1"/>
</dbReference>
<keyword evidence="4" id="KW-0446">Lipid-binding</keyword>
<name>A0A6J1LYZ4_DROHY</name>
<dbReference type="InterPro" id="IPR036770">
    <property type="entry name" value="Ankyrin_rpt-contain_sf"/>
</dbReference>
<dbReference type="AlphaFoldDB" id="A0A6J1LYZ4"/>
<organism evidence="7 8">
    <name type="scientific">Drosophila hydei</name>
    <name type="common">Fruit fly</name>
    <dbReference type="NCBI Taxonomy" id="7224"/>
    <lineage>
        <taxon>Eukaryota</taxon>
        <taxon>Metazoa</taxon>
        <taxon>Ecdysozoa</taxon>
        <taxon>Arthropoda</taxon>
        <taxon>Hexapoda</taxon>
        <taxon>Insecta</taxon>
        <taxon>Pterygota</taxon>
        <taxon>Neoptera</taxon>
        <taxon>Endopterygota</taxon>
        <taxon>Diptera</taxon>
        <taxon>Brachycera</taxon>
        <taxon>Muscomorpha</taxon>
        <taxon>Ephydroidea</taxon>
        <taxon>Drosophilidae</taxon>
        <taxon>Drosophila</taxon>
    </lineage>
</organism>
<dbReference type="OrthoDB" id="10254927at2759"/>
<dbReference type="PANTHER" id="PTHR24119">
    <property type="entry name" value="ACYL-COA-BINDING DOMAIN-CONTAINING PROTEIN 6"/>
    <property type="match status" value="1"/>
</dbReference>
<evidence type="ECO:0000259" key="6">
    <source>
        <dbReference type="PROSITE" id="PS51228"/>
    </source>
</evidence>
<dbReference type="RefSeq" id="XP_023169352.1">
    <property type="nucleotide sequence ID" value="XM_023313584.2"/>
</dbReference>
<dbReference type="InterPro" id="IPR000582">
    <property type="entry name" value="Acyl-CoA-binding_protein"/>
</dbReference>
<evidence type="ECO:0000256" key="1">
    <source>
        <dbReference type="ARBA" id="ARBA00018419"/>
    </source>
</evidence>
<evidence type="ECO:0000313" key="7">
    <source>
        <dbReference type="Proteomes" id="UP000504633"/>
    </source>
</evidence>
<dbReference type="Proteomes" id="UP000504633">
    <property type="component" value="Unplaced"/>
</dbReference>
<gene>
    <name evidence="8" type="primary">LOC111598373</name>
</gene>
<evidence type="ECO:0000256" key="2">
    <source>
        <dbReference type="ARBA" id="ARBA00022737"/>
    </source>
</evidence>
<feature type="domain" description="ACB" evidence="6">
    <location>
        <begin position="20"/>
        <end position="105"/>
    </location>
</feature>
<proteinExistence type="predicted"/>
<keyword evidence="3 5" id="KW-0040">ANK repeat</keyword>
<dbReference type="SUPFAM" id="SSF47027">
    <property type="entry name" value="Acyl-CoA binding protein"/>
    <property type="match status" value="1"/>
</dbReference>
<keyword evidence="2" id="KW-0677">Repeat</keyword>
<dbReference type="PRINTS" id="PR00689">
    <property type="entry name" value="ACOABINDINGP"/>
</dbReference>
<dbReference type="PROSITE" id="PS51228">
    <property type="entry name" value="ACB_2"/>
    <property type="match status" value="1"/>
</dbReference>
<dbReference type="OMA" id="ARSKWQA"/>
<dbReference type="InterPro" id="IPR002110">
    <property type="entry name" value="Ankyrin_rpt"/>
</dbReference>
<accession>A0A6J1LYZ4</accession>
<feature type="repeat" description="ANK" evidence="5">
    <location>
        <begin position="204"/>
        <end position="236"/>
    </location>
</feature>